<organism evidence="2 3">
    <name type="scientific">Steroidobacter flavus</name>
    <dbReference type="NCBI Taxonomy" id="1842136"/>
    <lineage>
        <taxon>Bacteria</taxon>
        <taxon>Pseudomonadati</taxon>
        <taxon>Pseudomonadota</taxon>
        <taxon>Gammaproteobacteria</taxon>
        <taxon>Steroidobacterales</taxon>
        <taxon>Steroidobacteraceae</taxon>
        <taxon>Steroidobacter</taxon>
    </lineage>
</organism>
<name>A0ABV8T116_9GAMM</name>
<evidence type="ECO:0000313" key="3">
    <source>
        <dbReference type="Proteomes" id="UP001595904"/>
    </source>
</evidence>
<proteinExistence type="predicted"/>
<dbReference type="EMBL" id="JBHSDU010000014">
    <property type="protein sequence ID" value="MFC4312374.1"/>
    <property type="molecule type" value="Genomic_DNA"/>
</dbReference>
<protein>
    <submittedName>
        <fullName evidence="2">DUF3806 domain-containing protein</fullName>
    </submittedName>
</protein>
<comment type="caution">
    <text evidence="2">The sequence shown here is derived from an EMBL/GenBank/DDBJ whole genome shotgun (WGS) entry which is preliminary data.</text>
</comment>
<evidence type="ECO:0000313" key="2">
    <source>
        <dbReference type="EMBL" id="MFC4312374.1"/>
    </source>
</evidence>
<dbReference type="InterPro" id="IPR024266">
    <property type="entry name" value="DUF3806"/>
</dbReference>
<keyword evidence="3" id="KW-1185">Reference proteome</keyword>
<accession>A0ABV8T116</accession>
<dbReference type="Proteomes" id="UP001595904">
    <property type="component" value="Unassembled WGS sequence"/>
</dbReference>
<dbReference type="Pfam" id="PF12713">
    <property type="entry name" value="DUF3806"/>
    <property type="match status" value="1"/>
</dbReference>
<sequence length="67" mass="7755">MGGGTRRRAHEYGRDPAIRYKRTSLLAFPRTMLSKRVEDGELPDVVELFDGLTRRLEELVEDAWYAS</sequence>
<reference evidence="3" key="1">
    <citation type="journal article" date="2019" name="Int. J. Syst. Evol. Microbiol.">
        <title>The Global Catalogue of Microorganisms (GCM) 10K type strain sequencing project: providing services to taxonomists for standard genome sequencing and annotation.</title>
        <authorList>
            <consortium name="The Broad Institute Genomics Platform"/>
            <consortium name="The Broad Institute Genome Sequencing Center for Infectious Disease"/>
            <person name="Wu L."/>
            <person name="Ma J."/>
        </authorList>
    </citation>
    <scope>NUCLEOTIDE SEQUENCE [LARGE SCALE GENOMIC DNA]</scope>
    <source>
        <strain evidence="3">CGMCC 1.10759</strain>
    </source>
</reference>
<dbReference type="RefSeq" id="WP_380602833.1">
    <property type="nucleotide sequence ID" value="NZ_JBHSDU010000014.1"/>
</dbReference>
<feature type="domain" description="DUF3806" evidence="1">
    <location>
        <begin position="11"/>
        <end position="49"/>
    </location>
</feature>
<dbReference type="Gene3D" id="1.20.120.1090">
    <property type="match status" value="1"/>
</dbReference>
<gene>
    <name evidence="2" type="ORF">ACFPN2_25045</name>
</gene>
<evidence type="ECO:0000259" key="1">
    <source>
        <dbReference type="Pfam" id="PF12713"/>
    </source>
</evidence>